<dbReference type="RefSeq" id="WP_149841948.1">
    <property type="nucleotide sequence ID" value="NZ_VUOC01000004.1"/>
</dbReference>
<dbReference type="SUPFAM" id="SSF52833">
    <property type="entry name" value="Thioredoxin-like"/>
    <property type="match status" value="1"/>
</dbReference>
<dbReference type="Proteomes" id="UP000324611">
    <property type="component" value="Unassembled WGS sequence"/>
</dbReference>
<dbReference type="PANTHER" id="PTHR13887:SF55">
    <property type="entry name" value="SLR0313 PROTEIN"/>
    <property type="match status" value="1"/>
</dbReference>
<evidence type="ECO:0000259" key="2">
    <source>
        <dbReference type="PROSITE" id="PS51352"/>
    </source>
</evidence>
<dbReference type="PANTHER" id="PTHR13887">
    <property type="entry name" value="GLUTATHIONE S-TRANSFERASE KAPPA"/>
    <property type="match status" value="1"/>
</dbReference>
<comment type="similarity">
    <text evidence="1">Belongs to the thioredoxin family. DsbA subfamily.</text>
</comment>
<dbReference type="EMBL" id="VUOC01000004">
    <property type="protein sequence ID" value="KAA2240770.1"/>
    <property type="molecule type" value="Genomic_DNA"/>
</dbReference>
<dbReference type="InterPro" id="IPR036249">
    <property type="entry name" value="Thioredoxin-like_sf"/>
</dbReference>
<name>A0A5B2VPX8_9BACT</name>
<reference evidence="3 4" key="1">
    <citation type="submission" date="2019-09" db="EMBL/GenBank/DDBJ databases">
        <title>Chitinophaga ginsengihumi sp. nov., isolated from soil of ginseng rhizosphere.</title>
        <authorList>
            <person name="Lee J."/>
        </authorList>
    </citation>
    <scope>NUCLEOTIDE SEQUENCE [LARGE SCALE GENOMIC DNA]</scope>
    <source>
        <strain evidence="3 4">BN140078</strain>
    </source>
</reference>
<dbReference type="Pfam" id="PF13462">
    <property type="entry name" value="Thioredoxin_4"/>
    <property type="match status" value="1"/>
</dbReference>
<dbReference type="InterPro" id="IPR013766">
    <property type="entry name" value="Thioredoxin_domain"/>
</dbReference>
<sequence>MSLKPPITHNDQQTGNPDASFVLVEYGDYQCEHCGHAYPLIKRLLKEKGKDLLFVFRNFPLQESHPAAYPAALAAEAAGRQGKFWPMHDMIYEHQDNLHGNSFMQFAEALKLDIERFREDVESDALGLKIDADFESGVRSGVNGTPTFFINGELLAYDGTYASLLAALQPV</sequence>
<gene>
    <name evidence="3" type="ORF">F0L74_32045</name>
</gene>
<evidence type="ECO:0000256" key="1">
    <source>
        <dbReference type="ARBA" id="ARBA00005791"/>
    </source>
</evidence>
<keyword evidence="4" id="KW-1185">Reference proteome</keyword>
<organism evidence="3 4">
    <name type="scientific">Chitinophaga agrisoli</name>
    <dbReference type="NCBI Taxonomy" id="2607653"/>
    <lineage>
        <taxon>Bacteria</taxon>
        <taxon>Pseudomonadati</taxon>
        <taxon>Bacteroidota</taxon>
        <taxon>Chitinophagia</taxon>
        <taxon>Chitinophagales</taxon>
        <taxon>Chitinophagaceae</taxon>
        <taxon>Chitinophaga</taxon>
    </lineage>
</organism>
<feature type="domain" description="Thioredoxin" evidence="2">
    <location>
        <begin position="1"/>
        <end position="171"/>
    </location>
</feature>
<evidence type="ECO:0000313" key="3">
    <source>
        <dbReference type="EMBL" id="KAA2240770.1"/>
    </source>
</evidence>
<accession>A0A5B2VPX8</accession>
<protein>
    <submittedName>
        <fullName evidence="3">Thioredoxin domain-containing protein</fullName>
    </submittedName>
</protein>
<dbReference type="Gene3D" id="3.40.30.10">
    <property type="entry name" value="Glutaredoxin"/>
    <property type="match status" value="1"/>
</dbReference>
<dbReference type="AlphaFoldDB" id="A0A5B2VPX8"/>
<dbReference type="InterPro" id="IPR012336">
    <property type="entry name" value="Thioredoxin-like_fold"/>
</dbReference>
<reference evidence="3 4" key="2">
    <citation type="submission" date="2019-09" db="EMBL/GenBank/DDBJ databases">
        <authorList>
            <person name="Jin C."/>
        </authorList>
    </citation>
    <scope>NUCLEOTIDE SEQUENCE [LARGE SCALE GENOMIC DNA]</scope>
    <source>
        <strain evidence="3 4">BN140078</strain>
    </source>
</reference>
<proteinExistence type="inferred from homology"/>
<comment type="caution">
    <text evidence="3">The sequence shown here is derived from an EMBL/GenBank/DDBJ whole genome shotgun (WGS) entry which is preliminary data.</text>
</comment>
<dbReference type="PROSITE" id="PS51352">
    <property type="entry name" value="THIOREDOXIN_2"/>
    <property type="match status" value="1"/>
</dbReference>
<evidence type="ECO:0000313" key="4">
    <source>
        <dbReference type="Proteomes" id="UP000324611"/>
    </source>
</evidence>